<dbReference type="AlphaFoldDB" id="A0A2A2ICV3"/>
<feature type="transmembrane region" description="Helical" evidence="1">
    <location>
        <begin position="59"/>
        <end position="78"/>
    </location>
</feature>
<feature type="transmembrane region" description="Helical" evidence="1">
    <location>
        <begin position="125"/>
        <end position="143"/>
    </location>
</feature>
<feature type="transmembrane region" description="Helical" evidence="1">
    <location>
        <begin position="159"/>
        <end position="179"/>
    </location>
</feature>
<dbReference type="RefSeq" id="WP_095655818.1">
    <property type="nucleotide sequence ID" value="NZ_NPOA01000008.1"/>
</dbReference>
<organism evidence="2 3">
    <name type="scientific">Virgibacillus profundi</name>
    <dbReference type="NCBI Taxonomy" id="2024555"/>
    <lineage>
        <taxon>Bacteria</taxon>
        <taxon>Bacillati</taxon>
        <taxon>Bacillota</taxon>
        <taxon>Bacilli</taxon>
        <taxon>Bacillales</taxon>
        <taxon>Bacillaceae</taxon>
        <taxon>Virgibacillus</taxon>
    </lineage>
</organism>
<comment type="caution">
    <text evidence="2">The sequence shown here is derived from an EMBL/GenBank/DDBJ whole genome shotgun (WGS) entry which is preliminary data.</text>
</comment>
<protein>
    <submittedName>
        <fullName evidence="2">Uncharacterized protein</fullName>
    </submittedName>
</protein>
<keyword evidence="3" id="KW-1185">Reference proteome</keyword>
<name>A0A2A2ICV3_9BACI</name>
<feature type="transmembrane region" description="Helical" evidence="1">
    <location>
        <begin position="34"/>
        <end position="52"/>
    </location>
</feature>
<dbReference type="OrthoDB" id="2591789at2"/>
<evidence type="ECO:0000313" key="3">
    <source>
        <dbReference type="Proteomes" id="UP000218887"/>
    </source>
</evidence>
<reference evidence="2 3" key="1">
    <citation type="submission" date="2017-08" db="EMBL/GenBank/DDBJ databases">
        <title>Virgibacillus indicus sp. nov. and Virgibacillus profoundi sp. nov, two moderately halophilic bacteria isolated from marine sediment by using the Microfluidic Streak Plate.</title>
        <authorList>
            <person name="Xu B."/>
            <person name="Hu B."/>
            <person name="Wang J."/>
            <person name="Zhu Y."/>
            <person name="Huang L."/>
            <person name="Du W."/>
            <person name="Huang Y."/>
        </authorList>
    </citation>
    <scope>NUCLEOTIDE SEQUENCE [LARGE SCALE GENOMIC DNA]</scope>
    <source>
        <strain evidence="2 3">IO3-P3-H5</strain>
    </source>
</reference>
<proteinExistence type="predicted"/>
<dbReference type="Proteomes" id="UP000218887">
    <property type="component" value="Unassembled WGS sequence"/>
</dbReference>
<keyword evidence="1" id="KW-0812">Transmembrane</keyword>
<keyword evidence="1" id="KW-1133">Transmembrane helix</keyword>
<gene>
    <name evidence="2" type="ORF">CIL05_12145</name>
</gene>
<evidence type="ECO:0000313" key="2">
    <source>
        <dbReference type="EMBL" id="PAV29146.1"/>
    </source>
</evidence>
<sequence length="192" mass="22953">MGFTEYWDEIYVKTEELNELLSSYWNAYSNIGTWQFWVTLLLFVIPLVLLFFKVDRERIFEVLFFGYTVHILWTYTSMILERNNFMIHTHFLSPALPYSLNITVSILPVGFLLLYQYTTKHKKNFYMYSILLSAVFAFGFATIEEWMGLLKFYKGANNFHIFLIDLAVVFISYWFTLFIKRLKDNHAKSNLS</sequence>
<keyword evidence="1" id="KW-0472">Membrane</keyword>
<dbReference type="EMBL" id="NPOA01000008">
    <property type="protein sequence ID" value="PAV29146.1"/>
    <property type="molecule type" value="Genomic_DNA"/>
</dbReference>
<feature type="transmembrane region" description="Helical" evidence="1">
    <location>
        <begin position="98"/>
        <end position="118"/>
    </location>
</feature>
<evidence type="ECO:0000256" key="1">
    <source>
        <dbReference type="SAM" id="Phobius"/>
    </source>
</evidence>
<accession>A0A2A2ICV3</accession>